<dbReference type="InterPro" id="IPR004291">
    <property type="entry name" value="Transposase_IS66_central"/>
</dbReference>
<dbReference type="EMBL" id="VUNA01000034">
    <property type="protein sequence ID" value="MST71500.1"/>
    <property type="molecule type" value="Genomic_DNA"/>
</dbReference>
<name>A0A6N7X7L1_9FIRM</name>
<proteinExistence type="predicted"/>
<sequence length="536" mass="62232">MEKYTKEQLNAMDKEALVQLLYNTQQLLETLVKQNQELTETIALMNQRQFGRKSEKNLVTKDQITIFDMGVNEAEVTASGQIPMEPSMETVVVQEHKRTKKKGKREEDLSRYPVTIVRHDLDDEELREKFPEGYTALPDEVYKKLEVKPATFIVKEHHIAVYKGKNGKIVKGEHPKEMLSNSIASPSLVAFIMNAKYTNAVPLYRQEQELERNDIRISRQNMAHWVITAAERYLSLLWDRLKKEITSCSVVHADETPVYVVKDGREGMHKSYMWVYRNGGLQDNHPVVLYDFQLTRKKAAPGKFLDAFTGTLVTDGYQVYHSLEKDTETQFKVAGCWAHARRKFADPVKAMGLEKAKNTVAYEALGLIQYIYRRDNELKDLKSGERKRKRKSLIRPLVNDFFRWIREVQPQVSRTSETGKALTYCLNQEEYLRVFLENPEIPMDNNAAERAIRPFCVGKKNWKLIDTIHGAEASAIIYSIVETCKLNNLNIFYYISHLLTEIPKHMDDTNLDFLEDLLPWSEKLPEECKKRIAEMK</sequence>
<dbReference type="PANTHER" id="PTHR33678">
    <property type="entry name" value="BLL1576 PROTEIN"/>
    <property type="match status" value="1"/>
</dbReference>
<feature type="domain" description="Transposase IS66 central" evidence="1">
    <location>
        <begin position="182"/>
        <end position="472"/>
    </location>
</feature>
<evidence type="ECO:0000313" key="5">
    <source>
        <dbReference type="Proteomes" id="UP000469424"/>
    </source>
</evidence>
<dbReference type="Proteomes" id="UP000469424">
    <property type="component" value="Unassembled WGS sequence"/>
</dbReference>
<dbReference type="AlphaFoldDB" id="A0A6N7X7L1"/>
<dbReference type="RefSeq" id="WP_154555064.1">
    <property type="nucleotide sequence ID" value="NZ_VUNA01000034.1"/>
</dbReference>
<evidence type="ECO:0000259" key="2">
    <source>
        <dbReference type="Pfam" id="PF13007"/>
    </source>
</evidence>
<dbReference type="Pfam" id="PF13817">
    <property type="entry name" value="DDE_Tnp_IS66_C"/>
    <property type="match status" value="1"/>
</dbReference>
<dbReference type="InterPro" id="IPR024463">
    <property type="entry name" value="Transposase_TnpC_homeodom"/>
</dbReference>
<dbReference type="InterPro" id="IPR052344">
    <property type="entry name" value="Transposase-related"/>
</dbReference>
<dbReference type="Pfam" id="PF03050">
    <property type="entry name" value="DDE_Tnp_IS66"/>
    <property type="match status" value="1"/>
</dbReference>
<protein>
    <submittedName>
        <fullName evidence="4">IS66 family transposase</fullName>
    </submittedName>
</protein>
<reference evidence="4 5" key="1">
    <citation type="submission" date="2019-08" db="EMBL/GenBank/DDBJ databases">
        <title>In-depth cultivation of the pig gut microbiome towards novel bacterial diversity and tailored functional studies.</title>
        <authorList>
            <person name="Wylensek D."/>
            <person name="Hitch T.C.A."/>
            <person name="Clavel T."/>
        </authorList>
    </citation>
    <scope>NUCLEOTIDE SEQUENCE [LARGE SCALE GENOMIC DNA]</scope>
    <source>
        <strain evidence="4 5">WCA-MUC-591-APC-4B</strain>
    </source>
</reference>
<dbReference type="Pfam" id="PF13007">
    <property type="entry name" value="LZ_Tnp_IS66"/>
    <property type="match status" value="1"/>
</dbReference>
<dbReference type="PANTHER" id="PTHR33678:SF1">
    <property type="entry name" value="BLL1576 PROTEIN"/>
    <property type="match status" value="1"/>
</dbReference>
<comment type="caution">
    <text evidence="4">The sequence shown here is derived from an EMBL/GenBank/DDBJ whole genome shotgun (WGS) entry which is preliminary data.</text>
</comment>
<dbReference type="InterPro" id="IPR039552">
    <property type="entry name" value="IS66_C"/>
</dbReference>
<evidence type="ECO:0000313" key="4">
    <source>
        <dbReference type="EMBL" id="MST71500.1"/>
    </source>
</evidence>
<evidence type="ECO:0000259" key="1">
    <source>
        <dbReference type="Pfam" id="PF03050"/>
    </source>
</evidence>
<evidence type="ECO:0000259" key="3">
    <source>
        <dbReference type="Pfam" id="PF13817"/>
    </source>
</evidence>
<dbReference type="NCBIfam" id="NF033517">
    <property type="entry name" value="transpos_IS66"/>
    <property type="match status" value="1"/>
</dbReference>
<feature type="domain" description="Transposase TnpC homeodomain" evidence="2">
    <location>
        <begin position="37"/>
        <end position="107"/>
    </location>
</feature>
<gene>
    <name evidence="4" type="ORF">FYJ65_09340</name>
</gene>
<accession>A0A6N7X7L1</accession>
<keyword evidence="5" id="KW-1185">Reference proteome</keyword>
<feature type="domain" description="Transposase IS66 C-terminal" evidence="3">
    <location>
        <begin position="479"/>
        <end position="520"/>
    </location>
</feature>
<organism evidence="4 5">
    <name type="scientific">Mogibacterium kristiansenii</name>
    <dbReference type="NCBI Taxonomy" id="2606708"/>
    <lineage>
        <taxon>Bacteria</taxon>
        <taxon>Bacillati</taxon>
        <taxon>Bacillota</taxon>
        <taxon>Clostridia</taxon>
        <taxon>Peptostreptococcales</taxon>
        <taxon>Anaerovoracaceae</taxon>
        <taxon>Mogibacterium</taxon>
    </lineage>
</organism>